<comment type="caution">
    <text evidence="4">The sequence shown here is derived from an EMBL/GenBank/DDBJ whole genome shotgun (WGS) entry which is preliminary data.</text>
</comment>
<dbReference type="InterPro" id="IPR036566">
    <property type="entry name" value="PYNP-like_C_sf"/>
</dbReference>
<evidence type="ECO:0000256" key="2">
    <source>
        <dbReference type="ARBA" id="ARBA00022679"/>
    </source>
</evidence>
<dbReference type="NCBIfam" id="NF004490">
    <property type="entry name" value="PRK05820.1"/>
    <property type="match status" value="1"/>
</dbReference>
<dbReference type="Gene3D" id="3.90.1170.30">
    <property type="entry name" value="Pyrimidine nucleoside phosphorylase-like, C-terminal domain"/>
    <property type="match status" value="1"/>
</dbReference>
<dbReference type="Pfam" id="PF07831">
    <property type="entry name" value="PYNP_C"/>
    <property type="match status" value="1"/>
</dbReference>
<evidence type="ECO:0000313" key="5">
    <source>
        <dbReference type="Proteomes" id="UP000826234"/>
    </source>
</evidence>
<gene>
    <name evidence="4" type="ORF">JD844_029093</name>
</gene>
<dbReference type="PANTHER" id="PTHR10515">
    <property type="entry name" value="THYMIDINE PHOSPHORYLASE"/>
    <property type="match status" value="1"/>
</dbReference>
<accession>A0ABQ7SIW1</accession>
<dbReference type="PROSITE" id="PS50811">
    <property type="entry name" value="WRKY"/>
    <property type="match status" value="1"/>
</dbReference>
<dbReference type="SMART" id="SM00941">
    <property type="entry name" value="PYNP_C"/>
    <property type="match status" value="1"/>
</dbReference>
<evidence type="ECO:0000256" key="1">
    <source>
        <dbReference type="ARBA" id="ARBA00022676"/>
    </source>
</evidence>
<dbReference type="InterPro" id="IPR017872">
    <property type="entry name" value="Pyrmidine_PPase_CS"/>
</dbReference>
<reference evidence="4 5" key="1">
    <citation type="journal article" date="2022" name="Gigascience">
        <title>A chromosome-level genome assembly and annotation of the desert horned lizard, Phrynosoma platyrhinos, provides insight into chromosomal rearrangements among reptiles.</title>
        <authorList>
            <person name="Koochekian N."/>
            <person name="Ascanio A."/>
            <person name="Farleigh K."/>
            <person name="Card D.C."/>
            <person name="Schield D.R."/>
            <person name="Castoe T.A."/>
            <person name="Jezkova T."/>
        </authorList>
    </citation>
    <scope>NUCLEOTIDE SEQUENCE [LARGE SCALE GENOMIC DNA]</scope>
    <source>
        <strain evidence="4">NK-2021</strain>
    </source>
</reference>
<dbReference type="InterPro" id="IPR035902">
    <property type="entry name" value="Nuc_phospho_transferase"/>
</dbReference>
<name>A0ABQ7SIW1_PHRPL</name>
<dbReference type="InterPro" id="IPR000312">
    <property type="entry name" value="Glycosyl_Trfase_fam3"/>
</dbReference>
<keyword evidence="1" id="KW-0328">Glycosyltransferase</keyword>
<dbReference type="PANTHER" id="PTHR10515:SF0">
    <property type="entry name" value="THYMIDINE PHOSPHORYLASE"/>
    <property type="match status" value="1"/>
</dbReference>
<dbReference type="InterPro" id="IPR013102">
    <property type="entry name" value="PYNP_C"/>
</dbReference>
<dbReference type="InterPro" id="IPR003657">
    <property type="entry name" value="WRKY_dom"/>
</dbReference>
<protein>
    <recommendedName>
        <fullName evidence="3">WRKY domain-containing protein</fullName>
    </recommendedName>
</protein>
<dbReference type="SUPFAM" id="SSF52418">
    <property type="entry name" value="Nucleoside phosphorylase/phosphoribosyltransferase catalytic domain"/>
    <property type="match status" value="1"/>
</dbReference>
<dbReference type="PROSITE" id="PS00647">
    <property type="entry name" value="THYMID_PHOSPHORYLASE"/>
    <property type="match status" value="1"/>
</dbReference>
<dbReference type="SUPFAM" id="SSF54680">
    <property type="entry name" value="Pyrimidine nucleoside phosphorylase C-terminal domain"/>
    <property type="match status" value="1"/>
</dbReference>
<evidence type="ECO:0000313" key="4">
    <source>
        <dbReference type="EMBL" id="KAH0617228.1"/>
    </source>
</evidence>
<dbReference type="EMBL" id="JAIPUX010005290">
    <property type="protein sequence ID" value="KAH0617228.1"/>
    <property type="molecule type" value="Genomic_DNA"/>
</dbReference>
<sequence length="339" mass="36008">MISGRGLAHTGGTLDKLESIPGFSVSQSPEQMEEILEKVGCCIVEQSRELVPVDKILYALRDVTATVDSLPLIIGSILGKKVAENLTALVLDVKVGSGAFYQTLESAQQLAESLVSIGTQLGINTVAVFSRMDSPLGRRVGNSLEVLESLECLEGRGPQDLREMVTTLGGTLLWQCGRASSVSEGTARIAGALDDGSALGAFQGMLQAQGVAPKVAQALCAGTEEQRLRLLGKAQVQEELGTEGTVQQILALPIAQVLHALGSGRTQEGQRINLRVGAELLVSVGQRVKKGTPWIRIHYECPALSEVNRRTLQGALILKDVEPFVPGPKMVKTLSPSKP</sequence>
<organism evidence="4 5">
    <name type="scientific">Phrynosoma platyrhinos</name>
    <name type="common">Desert horned lizard</name>
    <dbReference type="NCBI Taxonomy" id="52577"/>
    <lineage>
        <taxon>Eukaryota</taxon>
        <taxon>Metazoa</taxon>
        <taxon>Chordata</taxon>
        <taxon>Craniata</taxon>
        <taxon>Vertebrata</taxon>
        <taxon>Euteleostomi</taxon>
        <taxon>Lepidosauria</taxon>
        <taxon>Squamata</taxon>
        <taxon>Bifurcata</taxon>
        <taxon>Unidentata</taxon>
        <taxon>Episquamata</taxon>
        <taxon>Toxicofera</taxon>
        <taxon>Iguania</taxon>
        <taxon>Phrynosomatidae</taxon>
        <taxon>Phrynosomatinae</taxon>
        <taxon>Phrynosoma</taxon>
    </lineage>
</organism>
<evidence type="ECO:0000259" key="3">
    <source>
        <dbReference type="PROSITE" id="PS50811"/>
    </source>
</evidence>
<proteinExistence type="predicted"/>
<feature type="domain" description="WRKY" evidence="3">
    <location>
        <begin position="285"/>
        <end position="339"/>
    </location>
</feature>
<dbReference type="InterPro" id="IPR000053">
    <property type="entry name" value="Thymidine/pyrmidine_PPase"/>
</dbReference>
<dbReference type="Gene3D" id="3.40.1030.10">
    <property type="entry name" value="Nucleoside phosphorylase/phosphoribosyltransferase catalytic domain"/>
    <property type="match status" value="1"/>
</dbReference>
<dbReference type="Pfam" id="PF00591">
    <property type="entry name" value="Glycos_transf_3"/>
    <property type="match status" value="1"/>
</dbReference>
<keyword evidence="5" id="KW-1185">Reference proteome</keyword>
<dbReference type="Proteomes" id="UP000826234">
    <property type="component" value="Unassembled WGS sequence"/>
</dbReference>
<keyword evidence="2" id="KW-0808">Transferase</keyword>